<dbReference type="EMBL" id="CP002028">
    <property type="protein sequence ID" value="ADG83690.1"/>
    <property type="molecule type" value="Genomic_DNA"/>
</dbReference>
<protein>
    <submittedName>
        <fullName evidence="2">Uncharacterized protein</fullName>
    </submittedName>
</protein>
<keyword evidence="1" id="KW-0472">Membrane</keyword>
<dbReference type="STRING" id="635013.TherJR_2858"/>
<proteinExistence type="predicted"/>
<evidence type="ECO:0000256" key="1">
    <source>
        <dbReference type="SAM" id="Phobius"/>
    </source>
</evidence>
<keyword evidence="3" id="KW-1185">Reference proteome</keyword>
<accession>D5XD14</accession>
<evidence type="ECO:0000313" key="3">
    <source>
        <dbReference type="Proteomes" id="UP000002377"/>
    </source>
</evidence>
<dbReference type="AlphaFoldDB" id="D5XD14"/>
<feature type="transmembrane region" description="Helical" evidence="1">
    <location>
        <begin position="104"/>
        <end position="125"/>
    </location>
</feature>
<sequence length="131" mass="14910">MAREQKSFPILCMETLAIINGFFHDFSTGIWLGALAVMEYVERNAVGNGEAAVQFFAMAMLQRVWRISLLALAIMLVTGVLRVFTLKYYGWSGDIAGHRKRMLFIKHCFLGGLMLVGLFLQWKIFRVMQGI</sequence>
<keyword evidence="1" id="KW-0812">Transmembrane</keyword>
<name>D5XD14_THEPJ</name>
<dbReference type="HOGENOM" id="CLU_2093357_0_0_9"/>
<dbReference type="OrthoDB" id="9803416at2"/>
<gene>
    <name evidence="2" type="ordered locus">TherJR_2858</name>
</gene>
<evidence type="ECO:0000313" key="2">
    <source>
        <dbReference type="EMBL" id="ADG83690.1"/>
    </source>
</evidence>
<dbReference type="KEGG" id="tjr:TherJR_2858"/>
<keyword evidence="1" id="KW-1133">Transmembrane helix</keyword>
<feature type="transmembrane region" description="Helical" evidence="1">
    <location>
        <begin position="64"/>
        <end position="84"/>
    </location>
</feature>
<organism evidence="2 3">
    <name type="scientific">Thermincola potens (strain JR)</name>
    <dbReference type="NCBI Taxonomy" id="635013"/>
    <lineage>
        <taxon>Bacteria</taxon>
        <taxon>Bacillati</taxon>
        <taxon>Bacillota</taxon>
        <taxon>Clostridia</taxon>
        <taxon>Eubacteriales</taxon>
        <taxon>Thermincolaceae</taxon>
        <taxon>Thermincola</taxon>
    </lineage>
</organism>
<reference evidence="2 3" key="1">
    <citation type="submission" date="2010-05" db="EMBL/GenBank/DDBJ databases">
        <title>Complete sequence of Thermincola sp. JR.</title>
        <authorList>
            <consortium name="US DOE Joint Genome Institute"/>
            <person name="Lucas S."/>
            <person name="Copeland A."/>
            <person name="Lapidus A."/>
            <person name="Cheng J.-F."/>
            <person name="Bruce D."/>
            <person name="Goodwin L."/>
            <person name="Pitluck S."/>
            <person name="Chertkov O."/>
            <person name="Detter J.C."/>
            <person name="Han C."/>
            <person name="Tapia R."/>
            <person name="Land M."/>
            <person name="Hauser L."/>
            <person name="Kyrpides N."/>
            <person name="Mikhailova N."/>
            <person name="Hazen T.C."/>
            <person name="Woyke T."/>
        </authorList>
    </citation>
    <scope>NUCLEOTIDE SEQUENCE [LARGE SCALE GENOMIC DNA]</scope>
    <source>
        <strain evidence="2 3">JR</strain>
    </source>
</reference>
<dbReference type="Proteomes" id="UP000002377">
    <property type="component" value="Chromosome"/>
</dbReference>